<evidence type="ECO:0000313" key="2">
    <source>
        <dbReference type="EMBL" id="GJN09615.1"/>
    </source>
</evidence>
<dbReference type="EMBL" id="BQKI01000016">
    <property type="protein sequence ID" value="GJN09615.1"/>
    <property type="molecule type" value="Genomic_DNA"/>
</dbReference>
<sequence>MAPSPTPHWTTPVGVPVPPTTKWSSRPRARNHSQSEDTVRVTAATKAQARLPRELVGLPELTQALTIDAPFTDGLKPCTNV</sequence>
<reference evidence="2" key="2">
    <citation type="submission" date="2021-12" db="EMBL/GenBank/DDBJ databases">
        <title>Resequencing data analysis of finger millet.</title>
        <authorList>
            <person name="Hatakeyama M."/>
            <person name="Aluri S."/>
            <person name="Balachadran M.T."/>
            <person name="Sivarajan S.R."/>
            <person name="Poveda L."/>
            <person name="Shimizu-Inatsugi R."/>
            <person name="Schlapbach R."/>
            <person name="Sreeman S.M."/>
            <person name="Shimizu K.K."/>
        </authorList>
    </citation>
    <scope>NUCLEOTIDE SEQUENCE</scope>
</reference>
<feature type="region of interest" description="Disordered" evidence="1">
    <location>
        <begin position="1"/>
        <end position="43"/>
    </location>
</feature>
<gene>
    <name evidence="2" type="primary">ga27636</name>
    <name evidence="2" type="ORF">PR202_ga27636</name>
</gene>
<evidence type="ECO:0000313" key="3">
    <source>
        <dbReference type="Proteomes" id="UP001054889"/>
    </source>
</evidence>
<evidence type="ECO:0000256" key="1">
    <source>
        <dbReference type="SAM" id="MobiDB-lite"/>
    </source>
</evidence>
<dbReference type="AlphaFoldDB" id="A0AAV5DHE0"/>
<name>A0AAV5DHE0_ELECO</name>
<organism evidence="2 3">
    <name type="scientific">Eleusine coracana subsp. coracana</name>
    <dbReference type="NCBI Taxonomy" id="191504"/>
    <lineage>
        <taxon>Eukaryota</taxon>
        <taxon>Viridiplantae</taxon>
        <taxon>Streptophyta</taxon>
        <taxon>Embryophyta</taxon>
        <taxon>Tracheophyta</taxon>
        <taxon>Spermatophyta</taxon>
        <taxon>Magnoliopsida</taxon>
        <taxon>Liliopsida</taxon>
        <taxon>Poales</taxon>
        <taxon>Poaceae</taxon>
        <taxon>PACMAD clade</taxon>
        <taxon>Chloridoideae</taxon>
        <taxon>Cynodonteae</taxon>
        <taxon>Eleusininae</taxon>
        <taxon>Eleusine</taxon>
    </lineage>
</organism>
<accession>A0AAV5DHE0</accession>
<keyword evidence="3" id="KW-1185">Reference proteome</keyword>
<reference evidence="2" key="1">
    <citation type="journal article" date="2018" name="DNA Res.">
        <title>Multiple hybrid de novo genome assembly of finger millet, an orphan allotetraploid crop.</title>
        <authorList>
            <person name="Hatakeyama M."/>
            <person name="Aluri S."/>
            <person name="Balachadran M.T."/>
            <person name="Sivarajan S.R."/>
            <person name="Patrignani A."/>
            <person name="Gruter S."/>
            <person name="Poveda L."/>
            <person name="Shimizu-Inatsugi R."/>
            <person name="Baeten J."/>
            <person name="Francoijs K.J."/>
            <person name="Nataraja K.N."/>
            <person name="Reddy Y.A.N."/>
            <person name="Phadnis S."/>
            <person name="Ravikumar R.L."/>
            <person name="Schlapbach R."/>
            <person name="Sreeman S.M."/>
            <person name="Shimizu K.K."/>
        </authorList>
    </citation>
    <scope>NUCLEOTIDE SEQUENCE</scope>
</reference>
<proteinExistence type="predicted"/>
<dbReference type="Proteomes" id="UP001054889">
    <property type="component" value="Unassembled WGS sequence"/>
</dbReference>
<protein>
    <submittedName>
        <fullName evidence="2">Uncharacterized protein</fullName>
    </submittedName>
</protein>
<comment type="caution">
    <text evidence="2">The sequence shown here is derived from an EMBL/GenBank/DDBJ whole genome shotgun (WGS) entry which is preliminary data.</text>
</comment>